<reference evidence="2 3" key="1">
    <citation type="submission" date="2020-06" db="EMBL/GenBank/DDBJ databases">
        <title>Transcriptomic and genomic resources for Thalictrum thalictroides and T. hernandezii: Facilitating candidate gene discovery in an emerging model plant lineage.</title>
        <authorList>
            <person name="Arias T."/>
            <person name="Riano-Pachon D.M."/>
            <person name="Di Stilio V.S."/>
        </authorList>
    </citation>
    <scope>NUCLEOTIDE SEQUENCE [LARGE SCALE GENOMIC DNA]</scope>
    <source>
        <strain evidence="3">cv. WT478/WT964</strain>
        <tissue evidence="2">Leaves</tissue>
    </source>
</reference>
<comment type="caution">
    <text evidence="2">The sequence shown here is derived from an EMBL/GenBank/DDBJ whole genome shotgun (WGS) entry which is preliminary data.</text>
</comment>
<evidence type="ECO:0000259" key="1">
    <source>
        <dbReference type="Pfam" id="PF21904"/>
    </source>
</evidence>
<dbReference type="EMBL" id="JABWDY010020273">
    <property type="protein sequence ID" value="KAF5193279.1"/>
    <property type="molecule type" value="Genomic_DNA"/>
</dbReference>
<gene>
    <name evidence="2" type="ORF">FRX31_017134</name>
</gene>
<dbReference type="Proteomes" id="UP000554482">
    <property type="component" value="Unassembled WGS sequence"/>
</dbReference>
<sequence length="217" mass="24368">MVMLSSSSSCSPGLVTSAVLVLVIIISCFTSIAFADTYTFNNIGHNKNYLQFLDDFWFTKAQGQIQLNVSNISFSNPNPASDSFNLSQIAFFLVPRNYTTLHACALNQSLIPPKILYTFDKLVQPTKNLTTKTSFHLLVTDLDTYDDNVYDLYFQNCNSPNQNLTLSMNVQTSMPGCVVSNMPITDDDEKLAYESLNTSPDRYLRYMTGLNFQLPEP</sequence>
<organism evidence="2 3">
    <name type="scientific">Thalictrum thalictroides</name>
    <name type="common">Rue-anemone</name>
    <name type="synonym">Anemone thalictroides</name>
    <dbReference type="NCBI Taxonomy" id="46969"/>
    <lineage>
        <taxon>Eukaryota</taxon>
        <taxon>Viridiplantae</taxon>
        <taxon>Streptophyta</taxon>
        <taxon>Embryophyta</taxon>
        <taxon>Tracheophyta</taxon>
        <taxon>Spermatophyta</taxon>
        <taxon>Magnoliopsida</taxon>
        <taxon>Ranunculales</taxon>
        <taxon>Ranunculaceae</taxon>
        <taxon>Thalictroideae</taxon>
        <taxon>Thalictrum</taxon>
    </lineage>
</organism>
<dbReference type="AlphaFoldDB" id="A0A7J6W772"/>
<evidence type="ECO:0000313" key="2">
    <source>
        <dbReference type="EMBL" id="KAF5193279.1"/>
    </source>
</evidence>
<feature type="domain" description="CAND6/7 N-terminal" evidence="1">
    <location>
        <begin position="52"/>
        <end position="174"/>
    </location>
</feature>
<dbReference type="Pfam" id="PF21904">
    <property type="entry name" value="CAND6-7_N"/>
    <property type="match status" value="1"/>
</dbReference>
<dbReference type="InterPro" id="IPR054103">
    <property type="entry name" value="CAND6-7_N"/>
</dbReference>
<proteinExistence type="predicted"/>
<protein>
    <recommendedName>
        <fullName evidence="1">CAND6/7 N-terminal domain-containing protein</fullName>
    </recommendedName>
</protein>
<name>A0A7J6W772_THATH</name>
<evidence type="ECO:0000313" key="3">
    <source>
        <dbReference type="Proteomes" id="UP000554482"/>
    </source>
</evidence>
<keyword evidence="3" id="KW-1185">Reference proteome</keyword>
<accession>A0A7J6W772</accession>